<gene>
    <name evidence="2" type="ORF">BDP55DRAFT_721266</name>
</gene>
<sequence>MEPLVMAVFDPSTRKPRLVPIPIPQTTTGPIVASTVFSYTPTNRSVSSTVSLGDSIELKPPLPLIPASYRQSSCHDIGETTNKQEASPVLEDTRSVSSSKRVQQGNPSCPDPGADRVRGLSNRWKSGFEDKRNYGSSAKREGYRGIGFISWEMCKGLIVYGAPREMDVIAGHQSLPHRHWYRTLTR</sequence>
<keyword evidence="3" id="KW-1185">Reference proteome</keyword>
<dbReference type="RefSeq" id="XP_060422428.1">
    <property type="nucleotide sequence ID" value="XM_060578506.1"/>
</dbReference>
<feature type="compositionally biased region" description="Polar residues" evidence="1">
    <location>
        <begin position="95"/>
        <end position="107"/>
    </location>
</feature>
<dbReference type="Proteomes" id="UP001224890">
    <property type="component" value="Unassembled WGS sequence"/>
</dbReference>
<organism evidence="2 3">
    <name type="scientific">Colletotrichum godetiae</name>
    <dbReference type="NCBI Taxonomy" id="1209918"/>
    <lineage>
        <taxon>Eukaryota</taxon>
        <taxon>Fungi</taxon>
        <taxon>Dikarya</taxon>
        <taxon>Ascomycota</taxon>
        <taxon>Pezizomycotina</taxon>
        <taxon>Sordariomycetes</taxon>
        <taxon>Hypocreomycetidae</taxon>
        <taxon>Glomerellales</taxon>
        <taxon>Glomerellaceae</taxon>
        <taxon>Colletotrichum</taxon>
        <taxon>Colletotrichum acutatum species complex</taxon>
    </lineage>
</organism>
<reference evidence="2" key="1">
    <citation type="submission" date="2021-06" db="EMBL/GenBank/DDBJ databases">
        <title>Comparative genomics, transcriptomics and evolutionary studies reveal genomic signatures of adaptation to plant cell wall in hemibiotrophic fungi.</title>
        <authorList>
            <consortium name="DOE Joint Genome Institute"/>
            <person name="Baroncelli R."/>
            <person name="Diaz J.F."/>
            <person name="Benocci T."/>
            <person name="Peng M."/>
            <person name="Battaglia E."/>
            <person name="Haridas S."/>
            <person name="Andreopoulos W."/>
            <person name="Labutti K."/>
            <person name="Pangilinan J."/>
            <person name="Floch G.L."/>
            <person name="Makela M.R."/>
            <person name="Henrissat B."/>
            <person name="Grigoriev I.V."/>
            <person name="Crouch J.A."/>
            <person name="De Vries R.P."/>
            <person name="Sukno S.A."/>
            <person name="Thon M.R."/>
        </authorList>
    </citation>
    <scope>NUCLEOTIDE SEQUENCE</scope>
    <source>
        <strain evidence="2">CBS 193.32</strain>
    </source>
</reference>
<dbReference type="AlphaFoldDB" id="A0AAJ0EQK1"/>
<dbReference type="EMBL" id="JAHMHR010000087">
    <property type="protein sequence ID" value="KAK1657664.1"/>
    <property type="molecule type" value="Genomic_DNA"/>
</dbReference>
<accession>A0AAJ0EQK1</accession>
<evidence type="ECO:0000256" key="1">
    <source>
        <dbReference type="SAM" id="MobiDB-lite"/>
    </source>
</evidence>
<comment type="caution">
    <text evidence="2">The sequence shown here is derived from an EMBL/GenBank/DDBJ whole genome shotgun (WGS) entry which is preliminary data.</text>
</comment>
<name>A0AAJ0EQK1_9PEZI</name>
<evidence type="ECO:0000313" key="2">
    <source>
        <dbReference type="EMBL" id="KAK1657664.1"/>
    </source>
</evidence>
<proteinExistence type="predicted"/>
<dbReference type="GeneID" id="85463032"/>
<protein>
    <submittedName>
        <fullName evidence="2">Uncharacterized protein</fullName>
    </submittedName>
</protein>
<feature type="region of interest" description="Disordered" evidence="1">
    <location>
        <begin position="79"/>
        <end position="120"/>
    </location>
</feature>
<evidence type="ECO:0000313" key="3">
    <source>
        <dbReference type="Proteomes" id="UP001224890"/>
    </source>
</evidence>